<feature type="compositionally biased region" description="Polar residues" evidence="1">
    <location>
        <begin position="17"/>
        <end position="30"/>
    </location>
</feature>
<feature type="non-terminal residue" evidence="2">
    <location>
        <position position="1"/>
    </location>
</feature>
<name>A0AAD2GVP3_9AGAR</name>
<sequence>EAIIHAPPSAALWAEISRQSSTSKMSSAESHLQPHNRRTARVLLGLVMRCWHDVEEIPPATAQSDPLMRPLSQGEVGA</sequence>
<evidence type="ECO:0000313" key="3">
    <source>
        <dbReference type="Proteomes" id="UP001295794"/>
    </source>
</evidence>
<evidence type="ECO:0000256" key="1">
    <source>
        <dbReference type="SAM" id="MobiDB-lite"/>
    </source>
</evidence>
<organism evidence="2 3">
    <name type="scientific">Mycena citricolor</name>
    <dbReference type="NCBI Taxonomy" id="2018698"/>
    <lineage>
        <taxon>Eukaryota</taxon>
        <taxon>Fungi</taxon>
        <taxon>Dikarya</taxon>
        <taxon>Basidiomycota</taxon>
        <taxon>Agaricomycotina</taxon>
        <taxon>Agaricomycetes</taxon>
        <taxon>Agaricomycetidae</taxon>
        <taxon>Agaricales</taxon>
        <taxon>Marasmiineae</taxon>
        <taxon>Mycenaceae</taxon>
        <taxon>Mycena</taxon>
    </lineage>
</organism>
<dbReference type="EMBL" id="CAVNYO010000074">
    <property type="protein sequence ID" value="CAK5264899.1"/>
    <property type="molecule type" value="Genomic_DNA"/>
</dbReference>
<dbReference type="AlphaFoldDB" id="A0AAD2GVP3"/>
<keyword evidence="3" id="KW-1185">Reference proteome</keyword>
<evidence type="ECO:0000313" key="2">
    <source>
        <dbReference type="EMBL" id="CAK5264899.1"/>
    </source>
</evidence>
<comment type="caution">
    <text evidence="2">The sequence shown here is derived from an EMBL/GenBank/DDBJ whole genome shotgun (WGS) entry which is preliminary data.</text>
</comment>
<dbReference type="Proteomes" id="UP001295794">
    <property type="component" value="Unassembled WGS sequence"/>
</dbReference>
<gene>
    <name evidence="2" type="ORF">MYCIT1_LOCUS5457</name>
</gene>
<accession>A0AAD2GVP3</accession>
<protein>
    <submittedName>
        <fullName evidence="2">Uncharacterized protein</fullName>
    </submittedName>
</protein>
<feature type="region of interest" description="Disordered" evidence="1">
    <location>
        <begin position="16"/>
        <end position="35"/>
    </location>
</feature>
<proteinExistence type="predicted"/>
<feature type="region of interest" description="Disordered" evidence="1">
    <location>
        <begin position="58"/>
        <end position="78"/>
    </location>
</feature>
<reference evidence="2" key="1">
    <citation type="submission" date="2023-11" db="EMBL/GenBank/DDBJ databases">
        <authorList>
            <person name="De Vega J J."/>
            <person name="De Vega J J."/>
        </authorList>
    </citation>
    <scope>NUCLEOTIDE SEQUENCE</scope>
</reference>